<comment type="caution">
    <text evidence="6">The sequence shown here is derived from an EMBL/GenBank/DDBJ whole genome shotgun (WGS) entry which is preliminary data.</text>
</comment>
<dbReference type="InterPro" id="IPR029060">
    <property type="entry name" value="PIN-like_dom_sf"/>
</dbReference>
<evidence type="ECO:0000256" key="3">
    <source>
        <dbReference type="ARBA" id="ARBA00022840"/>
    </source>
</evidence>
<evidence type="ECO:0000256" key="2">
    <source>
        <dbReference type="ARBA" id="ARBA00022741"/>
    </source>
</evidence>
<name>A0A5A8F3F0_9BACT</name>
<proteinExistence type="inferred from homology"/>
<feature type="domain" description="PIN" evidence="5">
    <location>
        <begin position="2"/>
        <end position="130"/>
    </location>
</feature>
<evidence type="ECO:0000313" key="6">
    <source>
        <dbReference type="EMBL" id="KAA0258665.1"/>
    </source>
</evidence>
<accession>A0A5A8F3F0</accession>
<comment type="similarity">
    <text evidence="4">In the N-terminal section; belongs to the PINc/VapC protein family.</text>
</comment>
<evidence type="ECO:0000259" key="5">
    <source>
        <dbReference type="SMART" id="SM00670"/>
    </source>
</evidence>
<dbReference type="PANTHER" id="PTHR30473:SF2">
    <property type="entry name" value="PIN DOMAIN-CONTAINING PROTEIN"/>
    <property type="match status" value="1"/>
</dbReference>
<dbReference type="InterPro" id="IPR027417">
    <property type="entry name" value="P-loop_NTPase"/>
</dbReference>
<dbReference type="SUPFAM" id="SSF88723">
    <property type="entry name" value="PIN domain-like"/>
    <property type="match status" value="1"/>
</dbReference>
<dbReference type="RefSeq" id="WP_149266217.1">
    <property type="nucleotide sequence ID" value="NZ_VFJB01000004.1"/>
</dbReference>
<dbReference type="CDD" id="cd09883">
    <property type="entry name" value="PIN_VapC_PhoHL-ATPase"/>
    <property type="match status" value="1"/>
</dbReference>
<protein>
    <submittedName>
        <fullName evidence="6">PhoH family protein</fullName>
    </submittedName>
</protein>
<organism evidence="6 7">
    <name type="scientific">Deferribacter autotrophicus</name>
    <dbReference type="NCBI Taxonomy" id="500465"/>
    <lineage>
        <taxon>Bacteria</taxon>
        <taxon>Pseudomonadati</taxon>
        <taxon>Deferribacterota</taxon>
        <taxon>Deferribacteres</taxon>
        <taxon>Deferribacterales</taxon>
        <taxon>Deferribacteraceae</taxon>
        <taxon>Deferribacter</taxon>
    </lineage>
</organism>
<reference evidence="6 7" key="1">
    <citation type="submission" date="2019-06" db="EMBL/GenBank/DDBJ databases">
        <title>Genomic insights into carbon and energy metabolism of Deferribacter autotrophicus revealed new metabolic traits in the phylum Deferribacteres.</title>
        <authorList>
            <person name="Slobodkin A.I."/>
            <person name="Slobodkina G.B."/>
            <person name="Allioux M."/>
            <person name="Alain K."/>
            <person name="Jebbar M."/>
            <person name="Shadrin V."/>
            <person name="Kublanov I.V."/>
            <person name="Toshchakov S.V."/>
            <person name="Bonch-Osmolovskaya E.A."/>
        </authorList>
    </citation>
    <scope>NUCLEOTIDE SEQUENCE [LARGE SCALE GENOMIC DNA]</scope>
    <source>
        <strain evidence="6 7">SL50</strain>
    </source>
</reference>
<dbReference type="InterPro" id="IPR051451">
    <property type="entry name" value="PhoH2-like"/>
</dbReference>
<dbReference type="OrthoDB" id="9766527at2"/>
<evidence type="ECO:0000313" key="7">
    <source>
        <dbReference type="Proteomes" id="UP000322876"/>
    </source>
</evidence>
<dbReference type="SUPFAM" id="SSF52540">
    <property type="entry name" value="P-loop containing nucleoside triphosphate hydrolases"/>
    <property type="match status" value="1"/>
</dbReference>
<evidence type="ECO:0000256" key="4">
    <source>
        <dbReference type="ARBA" id="ARBA00046345"/>
    </source>
</evidence>
<dbReference type="Gene3D" id="3.40.50.300">
    <property type="entry name" value="P-loop containing nucleotide triphosphate hydrolases"/>
    <property type="match status" value="1"/>
</dbReference>
<dbReference type="Gene3D" id="3.40.50.1010">
    <property type="entry name" value="5'-nuclease"/>
    <property type="match status" value="1"/>
</dbReference>
<sequence length="436" mass="49364">MINYVFDTNVLLYDPMAIFSFENGVINIPITVIEEIDIFKKHMDQTGYNARFVARKLDELRKLGDLSKGVKIKNGSIVRVNVCNHELNKYISGELIRDKADNLILSVAKYLKEKENKEVIFVTKDANLRIKADVLGIKAIDFEKDRVEIESFFDGVREISLKERDVNTLYSEGRLEIELDLKENEYVIVKSEGNEKHSALARYSKKKKMLKRIEEFKSGIWGIFARNAEQRFAFDALMDDNIKLVCLMGIAGTGKTLLALAAGLKKVADDSIYKKLLVARPILPMGKDLGYLPGELHEKLHPWMQPIYDNLQLILSAESSLGNGGYSYKALIEQNIIEVEALTYIRGRSMPNQFFIVDEAQNLTPHEIKTILTRAGENTKVVLTGDPYQIDNPYIDYHSNGLTYVIDRFSGDEIAATVTLIKGERSELATKAANKL</sequence>
<comment type="similarity">
    <text evidence="1">Belongs to the PhoH family.</text>
</comment>
<dbReference type="Pfam" id="PF13638">
    <property type="entry name" value="PIN_4"/>
    <property type="match status" value="1"/>
</dbReference>
<dbReference type="GO" id="GO:0005524">
    <property type="term" value="F:ATP binding"/>
    <property type="evidence" value="ECO:0007669"/>
    <property type="project" value="UniProtKB-KW"/>
</dbReference>
<dbReference type="PANTHER" id="PTHR30473">
    <property type="entry name" value="PROTEIN PHOH"/>
    <property type="match status" value="1"/>
</dbReference>
<dbReference type="InterPro" id="IPR003714">
    <property type="entry name" value="PhoH"/>
</dbReference>
<keyword evidence="7" id="KW-1185">Reference proteome</keyword>
<evidence type="ECO:0000256" key="1">
    <source>
        <dbReference type="ARBA" id="ARBA00010393"/>
    </source>
</evidence>
<gene>
    <name evidence="6" type="ORF">FHQ18_05780</name>
</gene>
<keyword evidence="3" id="KW-0067">ATP-binding</keyword>
<dbReference type="GO" id="GO:0005829">
    <property type="term" value="C:cytosol"/>
    <property type="evidence" value="ECO:0007669"/>
    <property type="project" value="TreeGrafter"/>
</dbReference>
<dbReference type="InterPro" id="IPR002716">
    <property type="entry name" value="PIN_dom"/>
</dbReference>
<dbReference type="Pfam" id="PF02562">
    <property type="entry name" value="PhoH"/>
    <property type="match status" value="1"/>
</dbReference>
<dbReference type="EMBL" id="VFJB01000004">
    <property type="protein sequence ID" value="KAA0258665.1"/>
    <property type="molecule type" value="Genomic_DNA"/>
</dbReference>
<dbReference type="SMART" id="SM00670">
    <property type="entry name" value="PINc"/>
    <property type="match status" value="1"/>
</dbReference>
<dbReference type="FunFam" id="3.40.50.300:FF:000013">
    <property type="entry name" value="PhoH family ATPase"/>
    <property type="match status" value="1"/>
</dbReference>
<dbReference type="Proteomes" id="UP000322876">
    <property type="component" value="Unassembled WGS sequence"/>
</dbReference>
<keyword evidence="2" id="KW-0547">Nucleotide-binding</keyword>
<dbReference type="AlphaFoldDB" id="A0A5A8F3F0"/>